<accession>A0A9N8YSH5</accession>
<dbReference type="Gene3D" id="1.20.120.520">
    <property type="entry name" value="nmb1532 protein domain like"/>
    <property type="match status" value="1"/>
</dbReference>
<gene>
    <name evidence="3" type="ORF">DEBURN_LOCUS1707</name>
</gene>
<feature type="domain" description="Hemerythrin-like" evidence="2">
    <location>
        <begin position="5"/>
        <end position="119"/>
    </location>
</feature>
<evidence type="ECO:0000259" key="2">
    <source>
        <dbReference type="Pfam" id="PF01814"/>
    </source>
</evidence>
<dbReference type="InterPro" id="IPR012312">
    <property type="entry name" value="Hemerythrin-like"/>
</dbReference>
<sequence>MPRDLVTELKEDHRVIKNLWEVFSRSRGNEEKQAVANTIIREVSIHAACEELSVYPLLEKHFGKHIAEESRQEHLEVKKELKTLDSMKVGEAGFITLLEKTLKEFIVHSEKEELEILPKFQEKVTEDELLKLGKKFVEDRQTAPTHPHPEFPLEPEEEAKVAHRAARKDKKIDESRMFIETGRIYV</sequence>
<feature type="region of interest" description="Disordered" evidence="1">
    <location>
        <begin position="139"/>
        <end position="168"/>
    </location>
</feature>
<organism evidence="3 4">
    <name type="scientific">Diversispora eburnea</name>
    <dbReference type="NCBI Taxonomy" id="1213867"/>
    <lineage>
        <taxon>Eukaryota</taxon>
        <taxon>Fungi</taxon>
        <taxon>Fungi incertae sedis</taxon>
        <taxon>Mucoromycota</taxon>
        <taxon>Glomeromycotina</taxon>
        <taxon>Glomeromycetes</taxon>
        <taxon>Diversisporales</taxon>
        <taxon>Diversisporaceae</taxon>
        <taxon>Diversispora</taxon>
    </lineage>
</organism>
<evidence type="ECO:0000256" key="1">
    <source>
        <dbReference type="SAM" id="MobiDB-lite"/>
    </source>
</evidence>
<evidence type="ECO:0000313" key="4">
    <source>
        <dbReference type="Proteomes" id="UP000789706"/>
    </source>
</evidence>
<dbReference type="EMBL" id="CAJVPK010000081">
    <property type="protein sequence ID" value="CAG8444647.1"/>
    <property type="molecule type" value="Genomic_DNA"/>
</dbReference>
<reference evidence="3" key="1">
    <citation type="submission" date="2021-06" db="EMBL/GenBank/DDBJ databases">
        <authorList>
            <person name="Kallberg Y."/>
            <person name="Tangrot J."/>
            <person name="Rosling A."/>
        </authorList>
    </citation>
    <scope>NUCLEOTIDE SEQUENCE</scope>
    <source>
        <strain evidence="3">AZ414A</strain>
    </source>
</reference>
<protein>
    <submittedName>
        <fullName evidence="3">8276_t:CDS:1</fullName>
    </submittedName>
</protein>
<dbReference type="PANTHER" id="PTHR35585:SF1">
    <property type="entry name" value="HHE DOMAIN PROTEIN (AFU_ORTHOLOGUE AFUA_4G00730)"/>
    <property type="match status" value="1"/>
</dbReference>
<feature type="compositionally biased region" description="Basic and acidic residues" evidence="1">
    <location>
        <begin position="139"/>
        <end position="151"/>
    </location>
</feature>
<keyword evidence="4" id="KW-1185">Reference proteome</keyword>
<dbReference type="AlphaFoldDB" id="A0A9N8YSH5"/>
<evidence type="ECO:0000313" key="3">
    <source>
        <dbReference type="EMBL" id="CAG8444647.1"/>
    </source>
</evidence>
<name>A0A9N8YSH5_9GLOM</name>
<dbReference type="PANTHER" id="PTHR35585">
    <property type="entry name" value="HHE DOMAIN PROTEIN (AFU_ORTHOLOGUE AFUA_4G00730)"/>
    <property type="match status" value="1"/>
</dbReference>
<dbReference type="Pfam" id="PF01814">
    <property type="entry name" value="Hemerythrin"/>
    <property type="match status" value="1"/>
</dbReference>
<dbReference type="OrthoDB" id="9983919at2759"/>
<comment type="caution">
    <text evidence="3">The sequence shown here is derived from an EMBL/GenBank/DDBJ whole genome shotgun (WGS) entry which is preliminary data.</text>
</comment>
<proteinExistence type="predicted"/>
<dbReference type="Proteomes" id="UP000789706">
    <property type="component" value="Unassembled WGS sequence"/>
</dbReference>